<dbReference type="NCBIfam" id="NF002295">
    <property type="entry name" value="PRK01222.1-1"/>
    <property type="match status" value="1"/>
</dbReference>
<comment type="caution">
    <text evidence="11">The sequence shown here is derived from an EMBL/GenBank/DDBJ whole genome shotgun (WGS) entry which is preliminary data.</text>
</comment>
<dbReference type="SUPFAM" id="SSF51366">
    <property type="entry name" value="Ribulose-phoshate binding barrel"/>
    <property type="match status" value="1"/>
</dbReference>
<evidence type="ECO:0000313" key="14">
    <source>
        <dbReference type="Proteomes" id="UP000182800"/>
    </source>
</evidence>
<evidence type="ECO:0000256" key="4">
    <source>
        <dbReference type="ARBA" id="ARBA00022272"/>
    </source>
</evidence>
<dbReference type="EC" id="5.3.1.24" evidence="3 9"/>
<organism evidence="11 13">
    <name type="scientific">Saliniramus fredricksonii</name>
    <dbReference type="NCBI Taxonomy" id="1653334"/>
    <lineage>
        <taxon>Bacteria</taxon>
        <taxon>Pseudomonadati</taxon>
        <taxon>Pseudomonadota</taxon>
        <taxon>Alphaproteobacteria</taxon>
        <taxon>Hyphomicrobiales</taxon>
        <taxon>Salinarimonadaceae</taxon>
        <taxon>Saliniramus</taxon>
    </lineage>
</organism>
<reference evidence="11 13" key="1">
    <citation type="submission" date="2015-09" db="EMBL/GenBank/DDBJ databases">
        <title>Identification and resolution of microdiversity through metagenomic sequencing of parallel consortia.</title>
        <authorList>
            <person name="Nelson W.C."/>
            <person name="Romine M.F."/>
            <person name="Lindemann S.R."/>
        </authorList>
    </citation>
    <scope>NUCLEOTIDE SEQUENCE [LARGE SCALE GENOMIC DNA]</scope>
    <source>
        <strain evidence="11">HL-109</strain>
    </source>
</reference>
<dbReference type="InterPro" id="IPR044643">
    <property type="entry name" value="TrpF_fam"/>
</dbReference>
<dbReference type="HAMAP" id="MF_00135">
    <property type="entry name" value="PRAI"/>
    <property type="match status" value="1"/>
</dbReference>
<evidence type="ECO:0000256" key="6">
    <source>
        <dbReference type="ARBA" id="ARBA00022822"/>
    </source>
</evidence>
<evidence type="ECO:0000256" key="9">
    <source>
        <dbReference type="HAMAP-Rule" id="MF_00135"/>
    </source>
</evidence>
<keyword evidence="8 9" id="KW-0413">Isomerase</keyword>
<comment type="similarity">
    <text evidence="9">Belongs to the TrpF family.</text>
</comment>
<dbReference type="CDD" id="cd00405">
    <property type="entry name" value="PRAI"/>
    <property type="match status" value="1"/>
</dbReference>
<dbReference type="Proteomes" id="UP000050497">
    <property type="component" value="Unassembled WGS sequence"/>
</dbReference>
<reference evidence="12 14" key="2">
    <citation type="submission" date="2016-08" db="EMBL/GenBank/DDBJ databases">
        <authorList>
            <person name="Varghese N."/>
            <person name="Submissions Spin"/>
        </authorList>
    </citation>
    <scope>NUCLEOTIDE SEQUENCE [LARGE SCALE GENOMIC DNA]</scope>
    <source>
        <strain evidence="12 14">HL-109</strain>
    </source>
</reference>
<evidence type="ECO:0000256" key="8">
    <source>
        <dbReference type="ARBA" id="ARBA00023235"/>
    </source>
</evidence>
<keyword evidence="6 9" id="KW-0822">Tryptophan biosynthesis</keyword>
<dbReference type="PATRIC" id="fig|1653334.4.peg.390"/>
<keyword evidence="7 9" id="KW-0057">Aromatic amino acid biosynthesis</keyword>
<dbReference type="InterPro" id="IPR013785">
    <property type="entry name" value="Aldolase_TIM"/>
</dbReference>
<gene>
    <name evidence="9 11" type="primary">trpF</name>
    <name evidence="12" type="ORF">GA0071312_0757</name>
    <name evidence="11" type="ORF">HLUCCO17_12060</name>
</gene>
<dbReference type="GO" id="GO:0004640">
    <property type="term" value="F:phosphoribosylanthranilate isomerase activity"/>
    <property type="evidence" value="ECO:0007669"/>
    <property type="project" value="UniProtKB-UniRule"/>
</dbReference>
<evidence type="ECO:0000256" key="2">
    <source>
        <dbReference type="ARBA" id="ARBA00004664"/>
    </source>
</evidence>
<dbReference type="PANTHER" id="PTHR42894:SF1">
    <property type="entry name" value="N-(5'-PHOSPHORIBOSYL)ANTHRANILATE ISOMERASE"/>
    <property type="match status" value="1"/>
</dbReference>
<dbReference type="InterPro" id="IPR011060">
    <property type="entry name" value="RibuloseP-bd_barrel"/>
</dbReference>
<evidence type="ECO:0000256" key="7">
    <source>
        <dbReference type="ARBA" id="ARBA00023141"/>
    </source>
</evidence>
<comment type="pathway">
    <text evidence="2 9">Amino-acid biosynthesis; L-tryptophan biosynthesis; L-tryptophan from chorismate: step 3/5.</text>
</comment>
<dbReference type="Gene3D" id="3.20.20.70">
    <property type="entry name" value="Aldolase class I"/>
    <property type="match status" value="1"/>
</dbReference>
<dbReference type="AlphaFoldDB" id="A0A0P7ZYX1"/>
<dbReference type="InterPro" id="IPR001240">
    <property type="entry name" value="PRAI_dom"/>
</dbReference>
<evidence type="ECO:0000259" key="10">
    <source>
        <dbReference type="Pfam" id="PF00697"/>
    </source>
</evidence>
<dbReference type="Pfam" id="PF00697">
    <property type="entry name" value="PRAI"/>
    <property type="match status" value="1"/>
</dbReference>
<protein>
    <recommendedName>
        <fullName evidence="4 9">N-(5'-phosphoribosyl)anthranilate isomerase</fullName>
        <shortName evidence="9">PRAI</shortName>
        <ecNumber evidence="3 9">5.3.1.24</ecNumber>
    </recommendedName>
</protein>
<dbReference type="EMBL" id="LJSX01000018">
    <property type="protein sequence ID" value="KPQ10171.1"/>
    <property type="molecule type" value="Genomic_DNA"/>
</dbReference>
<sequence>MNNEIKICGLRDAPALDAALDAGADLVGFVQFPKSPRHIALDMAGPLSQRASGKALRVALAVDPDDAALEKILAAIDPDILQLHGRESPQRVTEIRHRFGVNVMKAIGIADAADLAQISVYRACCDRILVDAKPPAMPEALPGGNGLTFDWQLIAGLDDKAGLMLSGGLNPANVGDAIALTGVDAVDVSSGVESAPGEKDPQRIAQFIEAARAAFRQRAAPSANEKAKSA</sequence>
<accession>A0A0P7ZYX1</accession>
<keyword evidence="14" id="KW-1185">Reference proteome</keyword>
<evidence type="ECO:0000256" key="1">
    <source>
        <dbReference type="ARBA" id="ARBA00001164"/>
    </source>
</evidence>
<dbReference type="OrthoDB" id="9796196at2"/>
<evidence type="ECO:0000313" key="13">
    <source>
        <dbReference type="Proteomes" id="UP000050497"/>
    </source>
</evidence>
<dbReference type="Proteomes" id="UP000182800">
    <property type="component" value="Unassembled WGS sequence"/>
</dbReference>
<proteinExistence type="inferred from homology"/>
<evidence type="ECO:0000313" key="12">
    <source>
        <dbReference type="EMBL" id="SCC79234.1"/>
    </source>
</evidence>
<evidence type="ECO:0000256" key="3">
    <source>
        <dbReference type="ARBA" id="ARBA00012572"/>
    </source>
</evidence>
<dbReference type="STRING" id="1653334.GA0071312_0757"/>
<keyword evidence="5 9" id="KW-0028">Amino-acid biosynthesis</keyword>
<dbReference type="RefSeq" id="WP_074443664.1">
    <property type="nucleotide sequence ID" value="NZ_FMBM01000001.1"/>
</dbReference>
<name>A0A0P7ZYX1_9HYPH</name>
<feature type="domain" description="N-(5'phosphoribosyl) anthranilate isomerase (PRAI)" evidence="10">
    <location>
        <begin position="5"/>
        <end position="209"/>
    </location>
</feature>
<dbReference type="GO" id="GO:0000162">
    <property type="term" value="P:L-tryptophan biosynthetic process"/>
    <property type="evidence" value="ECO:0007669"/>
    <property type="project" value="UniProtKB-UniRule"/>
</dbReference>
<evidence type="ECO:0000313" key="11">
    <source>
        <dbReference type="EMBL" id="KPQ10171.1"/>
    </source>
</evidence>
<dbReference type="PANTHER" id="PTHR42894">
    <property type="entry name" value="N-(5'-PHOSPHORIBOSYL)ANTHRANILATE ISOMERASE"/>
    <property type="match status" value="1"/>
</dbReference>
<dbReference type="UniPathway" id="UPA00035">
    <property type="reaction ID" value="UER00042"/>
</dbReference>
<dbReference type="EMBL" id="FMBM01000001">
    <property type="protein sequence ID" value="SCC79234.1"/>
    <property type="molecule type" value="Genomic_DNA"/>
</dbReference>
<evidence type="ECO:0000256" key="5">
    <source>
        <dbReference type="ARBA" id="ARBA00022605"/>
    </source>
</evidence>
<comment type="catalytic activity">
    <reaction evidence="1 9">
        <text>N-(5-phospho-beta-D-ribosyl)anthranilate = 1-(2-carboxyphenylamino)-1-deoxy-D-ribulose 5-phosphate</text>
        <dbReference type="Rhea" id="RHEA:21540"/>
        <dbReference type="ChEBI" id="CHEBI:18277"/>
        <dbReference type="ChEBI" id="CHEBI:58613"/>
        <dbReference type="EC" id="5.3.1.24"/>
    </reaction>
</comment>